<dbReference type="NCBIfam" id="TIGR00634">
    <property type="entry name" value="recN"/>
    <property type="match status" value="1"/>
</dbReference>
<feature type="domain" description="RecF/RecN/SMC N-terminal" evidence="10">
    <location>
        <begin position="5"/>
        <end position="508"/>
    </location>
</feature>
<evidence type="ECO:0000313" key="11">
    <source>
        <dbReference type="EMBL" id="SFZ77865.1"/>
    </source>
</evidence>
<evidence type="ECO:0000256" key="6">
    <source>
        <dbReference type="ARBA" id="ARBA00022840"/>
    </source>
</evidence>
<dbReference type="Gene3D" id="3.40.50.300">
    <property type="entry name" value="P-loop containing nucleotide triphosphate hydrolases"/>
    <property type="match status" value="2"/>
</dbReference>
<dbReference type="NCBIfam" id="NF008121">
    <property type="entry name" value="PRK10869.1"/>
    <property type="match status" value="1"/>
</dbReference>
<dbReference type="GO" id="GO:0009432">
    <property type="term" value="P:SOS response"/>
    <property type="evidence" value="ECO:0007669"/>
    <property type="project" value="TreeGrafter"/>
</dbReference>
<dbReference type="GO" id="GO:0043590">
    <property type="term" value="C:bacterial nucleoid"/>
    <property type="evidence" value="ECO:0007669"/>
    <property type="project" value="TreeGrafter"/>
</dbReference>
<dbReference type="CDD" id="cd03241">
    <property type="entry name" value="ABC_RecN"/>
    <property type="match status" value="2"/>
</dbReference>
<name>A0A1K2HMT3_9NEIS</name>
<dbReference type="PANTHER" id="PTHR11059:SF0">
    <property type="entry name" value="DNA REPAIR PROTEIN RECN"/>
    <property type="match status" value="1"/>
</dbReference>
<keyword evidence="5 9" id="KW-0227">DNA damage</keyword>
<keyword evidence="6" id="KW-0067">ATP-binding</keyword>
<sequence>MLLTLRLRDFVIVDELELTFEHGFSVLTGETGAGKSILIDALSLLLGERADAGVVRQGAEKADLAAEFAIAGRSELARLLHDYDLVGEDDVLLLRRSIDASGRSRAFVNGTPATLAQLRELGEFLVDIHGQHAHQSLLRHEAQRNLLDAFAGQTEQARALRVAFQHWKQAEEKLAQASRHAGEFAAERERLQWQIDELATLNIQPGEWAELQQEHGRLSHAASLIEGGQTALEALAEGEQNAQSLLAAVHGRLIDLARLDPALNETVELLATADANLSEAVHALRHYAGRVELDPERLGEVERRMDDIYRLARKYRVDAEQLAERLSAWRLRLEELGGDAGLENLEAAVAQGEAAYRKLAAPLSKARRSAADKLGKAVSSEMQQMAMAGSRFEISLQASPAPAAFGLEQVEFLVAPHANAPARPLAKVASGGELSRISLALQVVTSQVAEVPTLIFDEVDVGIGGRVAEIVGKLLKRLGQRHQVLCITHLPQVAASGDHQLQVAKTSSKQAVSSQIQLLDRAGRIEEIARMLGGVDITETTRQHAREMLGFGAD</sequence>
<proteinExistence type="inferred from homology"/>
<evidence type="ECO:0000259" key="10">
    <source>
        <dbReference type="Pfam" id="PF02463"/>
    </source>
</evidence>
<dbReference type="OrthoDB" id="9806954at2"/>
<gene>
    <name evidence="11" type="ORF">SAMN02745887_02662</name>
</gene>
<evidence type="ECO:0000256" key="8">
    <source>
        <dbReference type="ARBA" id="ARBA00033408"/>
    </source>
</evidence>
<dbReference type="InterPro" id="IPR027417">
    <property type="entry name" value="P-loop_NTPase"/>
</dbReference>
<dbReference type="GO" id="GO:0005524">
    <property type="term" value="F:ATP binding"/>
    <property type="evidence" value="ECO:0007669"/>
    <property type="project" value="UniProtKB-KW"/>
</dbReference>
<dbReference type="EMBL" id="FPKR01000010">
    <property type="protein sequence ID" value="SFZ77865.1"/>
    <property type="molecule type" value="Genomic_DNA"/>
</dbReference>
<keyword evidence="7 9" id="KW-0234">DNA repair</keyword>
<evidence type="ECO:0000256" key="7">
    <source>
        <dbReference type="ARBA" id="ARBA00023204"/>
    </source>
</evidence>
<evidence type="ECO:0000256" key="9">
    <source>
        <dbReference type="PIRNR" id="PIRNR003128"/>
    </source>
</evidence>
<keyword evidence="12" id="KW-1185">Reference proteome</keyword>
<dbReference type="RefSeq" id="WP_072429158.1">
    <property type="nucleotide sequence ID" value="NZ_FPKR01000010.1"/>
</dbReference>
<dbReference type="GO" id="GO:0006310">
    <property type="term" value="P:DNA recombination"/>
    <property type="evidence" value="ECO:0007669"/>
    <property type="project" value="InterPro"/>
</dbReference>
<evidence type="ECO:0000256" key="5">
    <source>
        <dbReference type="ARBA" id="ARBA00022763"/>
    </source>
</evidence>
<dbReference type="AlphaFoldDB" id="A0A1K2HMT3"/>
<organism evidence="11 12">
    <name type="scientific">Chitinimonas taiwanensis DSM 18899</name>
    <dbReference type="NCBI Taxonomy" id="1121279"/>
    <lineage>
        <taxon>Bacteria</taxon>
        <taxon>Pseudomonadati</taxon>
        <taxon>Pseudomonadota</taxon>
        <taxon>Betaproteobacteria</taxon>
        <taxon>Neisseriales</taxon>
        <taxon>Chitinibacteraceae</taxon>
        <taxon>Chitinimonas</taxon>
    </lineage>
</organism>
<reference evidence="11 12" key="1">
    <citation type="submission" date="2016-11" db="EMBL/GenBank/DDBJ databases">
        <authorList>
            <person name="Jaros S."/>
            <person name="Januszkiewicz K."/>
            <person name="Wedrychowicz H."/>
        </authorList>
    </citation>
    <scope>NUCLEOTIDE SEQUENCE [LARGE SCALE GENOMIC DNA]</scope>
    <source>
        <strain evidence="11 12">DSM 18899</strain>
    </source>
</reference>
<keyword evidence="4" id="KW-0547">Nucleotide-binding</keyword>
<dbReference type="GO" id="GO:0006281">
    <property type="term" value="P:DNA repair"/>
    <property type="evidence" value="ECO:0007669"/>
    <property type="project" value="UniProtKB-KW"/>
</dbReference>
<dbReference type="FunFam" id="3.40.50.300:FF:000319">
    <property type="entry name" value="DNA repair protein RecN"/>
    <property type="match status" value="1"/>
</dbReference>
<evidence type="ECO:0000256" key="3">
    <source>
        <dbReference type="ARBA" id="ARBA00021315"/>
    </source>
</evidence>
<dbReference type="SUPFAM" id="SSF52540">
    <property type="entry name" value="P-loop containing nucleoside triphosphate hydrolases"/>
    <property type="match status" value="2"/>
</dbReference>
<dbReference type="Proteomes" id="UP000186513">
    <property type="component" value="Unassembled WGS sequence"/>
</dbReference>
<protein>
    <recommendedName>
        <fullName evidence="3 9">DNA repair protein RecN</fullName>
    </recommendedName>
    <alternativeName>
        <fullName evidence="8 9">Recombination protein N</fullName>
    </alternativeName>
</protein>
<dbReference type="FunFam" id="3.40.50.300:FF:000356">
    <property type="entry name" value="DNA repair protein RecN"/>
    <property type="match status" value="1"/>
</dbReference>
<dbReference type="PIRSF" id="PIRSF003128">
    <property type="entry name" value="RecN"/>
    <property type="match status" value="1"/>
</dbReference>
<dbReference type="Pfam" id="PF02463">
    <property type="entry name" value="SMC_N"/>
    <property type="match status" value="1"/>
</dbReference>
<dbReference type="InterPro" id="IPR003395">
    <property type="entry name" value="RecF/RecN/SMC_N"/>
</dbReference>
<accession>A0A1K2HMT3</accession>
<evidence type="ECO:0000313" key="12">
    <source>
        <dbReference type="Proteomes" id="UP000186513"/>
    </source>
</evidence>
<comment type="similarity">
    <text evidence="2 9">Belongs to the RecN family.</text>
</comment>
<dbReference type="InterPro" id="IPR004604">
    <property type="entry name" value="DNA_recomb/repair_RecN"/>
</dbReference>
<evidence type="ECO:0000256" key="2">
    <source>
        <dbReference type="ARBA" id="ARBA00009441"/>
    </source>
</evidence>
<evidence type="ECO:0000256" key="1">
    <source>
        <dbReference type="ARBA" id="ARBA00003618"/>
    </source>
</evidence>
<dbReference type="STRING" id="1121279.SAMN02745887_02662"/>
<evidence type="ECO:0000256" key="4">
    <source>
        <dbReference type="ARBA" id="ARBA00022741"/>
    </source>
</evidence>
<dbReference type="PANTHER" id="PTHR11059">
    <property type="entry name" value="DNA REPAIR PROTEIN RECN"/>
    <property type="match status" value="1"/>
</dbReference>
<comment type="function">
    <text evidence="1 9">May be involved in recombinational repair of damaged DNA.</text>
</comment>